<evidence type="ECO:0000256" key="1">
    <source>
        <dbReference type="ARBA" id="ARBA00010528"/>
    </source>
</evidence>
<evidence type="ECO:0000256" key="3">
    <source>
        <dbReference type="ARBA" id="ARBA00023274"/>
    </source>
</evidence>
<dbReference type="InterPro" id="IPR023574">
    <property type="entry name" value="Ribosomal_uL4_dom_sf"/>
</dbReference>
<sequence>MPSRPVVSVFSQSGEKASTLMPLVFSTPLRSDLVHYVHTNMAKNRRQAYAVSKMSGFQTSARSWGTGRAMARVPRVKGGGTHRAGQAAYANFCRAGGMFAPTKTWRRWHRKVNLKEKRFALAVAVAASGVAPLVMARGHRIESVPEVPLVVDDSIETINKTKDAVALLQKLGLSEELDRVSKKKFPKRLKSKHGTGPLIILRASAVEGRRAFRNIPGVEVAAVERLNLLKLAPAGTLGRLCVWSKAAFEALDQVIAEKGIKAKPLLTNPDISALANSTAVQTALNPPKTGSLKKKIQRGASKRVLKSVVKALEKVSKKKEVSKDAKKALKKNSKLFFKNIRTALNTGVEASA</sequence>
<dbReference type="KEGG" id="beq:BEWA_023710"/>
<proteinExistence type="inferred from homology"/>
<dbReference type="SUPFAM" id="SSF52166">
    <property type="entry name" value="Ribosomal protein L4"/>
    <property type="match status" value="1"/>
</dbReference>
<dbReference type="STRING" id="1537102.L0AV84"/>
<protein>
    <submittedName>
        <fullName evidence="4">60S ribosomal subunit protein L4/L1, putative</fullName>
    </submittedName>
</protein>
<dbReference type="Gene3D" id="3.40.1370.10">
    <property type="match status" value="1"/>
</dbReference>
<organism evidence="4 5">
    <name type="scientific">Theileria equi strain WA</name>
    <dbReference type="NCBI Taxonomy" id="1537102"/>
    <lineage>
        <taxon>Eukaryota</taxon>
        <taxon>Sar</taxon>
        <taxon>Alveolata</taxon>
        <taxon>Apicomplexa</taxon>
        <taxon>Aconoidasida</taxon>
        <taxon>Piroplasmida</taxon>
        <taxon>Theileriidae</taxon>
        <taxon>Theileria</taxon>
    </lineage>
</organism>
<name>L0AV84_THEEQ</name>
<dbReference type="Proteomes" id="UP000031512">
    <property type="component" value="Chromosome 1"/>
</dbReference>
<dbReference type="EMBL" id="CP001669">
    <property type="protein sequence ID" value="AFZ79522.1"/>
    <property type="molecule type" value="Genomic_DNA"/>
</dbReference>
<dbReference type="GO" id="GO:0006412">
    <property type="term" value="P:translation"/>
    <property type="evidence" value="ECO:0007669"/>
    <property type="project" value="InterPro"/>
</dbReference>
<evidence type="ECO:0000313" key="5">
    <source>
        <dbReference type="Proteomes" id="UP000031512"/>
    </source>
</evidence>
<dbReference type="AlphaFoldDB" id="L0AV84"/>
<evidence type="ECO:0000256" key="2">
    <source>
        <dbReference type="ARBA" id="ARBA00022980"/>
    </source>
</evidence>
<gene>
    <name evidence="4" type="ORF">BEWA_023710</name>
</gene>
<evidence type="ECO:0000313" key="4">
    <source>
        <dbReference type="EMBL" id="AFZ79522.1"/>
    </source>
</evidence>
<keyword evidence="2" id="KW-0689">Ribosomal protein</keyword>
<dbReference type="VEuPathDB" id="PiroplasmaDB:BEWA_023710"/>
<dbReference type="RefSeq" id="XP_004829188.1">
    <property type="nucleotide sequence ID" value="XM_004829131.1"/>
</dbReference>
<dbReference type="Pfam" id="PF00573">
    <property type="entry name" value="Ribosomal_L4"/>
    <property type="match status" value="1"/>
</dbReference>
<dbReference type="InterPro" id="IPR045240">
    <property type="entry name" value="Ribosomal_uL4_euk/arch"/>
</dbReference>
<dbReference type="GeneID" id="15807176"/>
<keyword evidence="5" id="KW-1185">Reference proteome</keyword>
<reference evidence="4 5" key="1">
    <citation type="journal article" date="2012" name="BMC Genomics">
        <title>Comparative genomic analysis and phylogenetic position of Theileria equi.</title>
        <authorList>
            <person name="Kappmeyer L.S."/>
            <person name="Thiagarajan M."/>
            <person name="Herndon D.R."/>
            <person name="Ramsay J.D."/>
            <person name="Caler E."/>
            <person name="Djikeng A."/>
            <person name="Gillespie J.J."/>
            <person name="Lau A.O."/>
            <person name="Roalson E.H."/>
            <person name="Silva J.C."/>
            <person name="Silva M.G."/>
            <person name="Suarez C.E."/>
            <person name="Ueti M.W."/>
            <person name="Nene V.M."/>
            <person name="Mealey R.H."/>
            <person name="Knowles D.P."/>
            <person name="Brayton K.A."/>
        </authorList>
    </citation>
    <scope>NUCLEOTIDE SEQUENCE [LARGE SCALE GENOMIC DNA]</scope>
    <source>
        <strain evidence="4 5">WA</strain>
    </source>
</reference>
<dbReference type="InterPro" id="IPR002136">
    <property type="entry name" value="Ribosomal_uL4"/>
</dbReference>
<dbReference type="OrthoDB" id="10259785at2759"/>
<keyword evidence="3" id="KW-0687">Ribonucleoprotein</keyword>
<dbReference type="GO" id="GO:0005840">
    <property type="term" value="C:ribosome"/>
    <property type="evidence" value="ECO:0007669"/>
    <property type="project" value="UniProtKB-KW"/>
</dbReference>
<dbReference type="GO" id="GO:0003735">
    <property type="term" value="F:structural constituent of ribosome"/>
    <property type="evidence" value="ECO:0007669"/>
    <property type="project" value="InterPro"/>
</dbReference>
<comment type="similarity">
    <text evidence="1">Belongs to the universal ribosomal protein uL4 family.</text>
</comment>
<accession>L0AV84</accession>
<dbReference type="PANTHER" id="PTHR19431">
    <property type="entry name" value="60S RIBOSOMAL PROTEIN L4"/>
    <property type="match status" value="1"/>
</dbReference>
<dbReference type="GO" id="GO:1990904">
    <property type="term" value="C:ribonucleoprotein complex"/>
    <property type="evidence" value="ECO:0007669"/>
    <property type="project" value="UniProtKB-KW"/>
</dbReference>
<dbReference type="eggNOG" id="KOG1475">
    <property type="taxonomic scope" value="Eukaryota"/>
</dbReference>